<feature type="region of interest" description="Disordered" evidence="1">
    <location>
        <begin position="32"/>
        <end position="122"/>
    </location>
</feature>
<gene>
    <name evidence="3" type="ORF">RNC47_25650</name>
</gene>
<evidence type="ECO:0000313" key="3">
    <source>
        <dbReference type="EMBL" id="MDT0321721.1"/>
    </source>
</evidence>
<dbReference type="Proteomes" id="UP001183420">
    <property type="component" value="Unassembled WGS sequence"/>
</dbReference>
<evidence type="ECO:0000256" key="1">
    <source>
        <dbReference type="SAM" id="MobiDB-lite"/>
    </source>
</evidence>
<accession>A0ABU2LVW2</accession>
<feature type="compositionally biased region" description="Basic and acidic residues" evidence="1">
    <location>
        <begin position="32"/>
        <end position="44"/>
    </location>
</feature>
<feature type="chain" id="PRO_5045846454" evidence="2">
    <location>
        <begin position="23"/>
        <end position="514"/>
    </location>
</feature>
<dbReference type="EMBL" id="JAVREM010000046">
    <property type="protein sequence ID" value="MDT0321721.1"/>
    <property type="molecule type" value="Genomic_DNA"/>
</dbReference>
<keyword evidence="4" id="KW-1185">Reference proteome</keyword>
<dbReference type="InterPro" id="IPR043777">
    <property type="entry name" value="DUF5719"/>
</dbReference>
<name>A0ABU2LVW2_9ACTN</name>
<evidence type="ECO:0000256" key="2">
    <source>
        <dbReference type="SAM" id="SignalP"/>
    </source>
</evidence>
<organism evidence="3 4">
    <name type="scientific">Streptomyces millisiae</name>
    <dbReference type="NCBI Taxonomy" id="3075542"/>
    <lineage>
        <taxon>Bacteria</taxon>
        <taxon>Bacillati</taxon>
        <taxon>Actinomycetota</taxon>
        <taxon>Actinomycetes</taxon>
        <taxon>Kitasatosporales</taxon>
        <taxon>Streptomycetaceae</taxon>
        <taxon>Streptomyces</taxon>
    </lineage>
</organism>
<sequence>MNRATMSLLAGVAALAAITGVAALRPADGTEPRTLEARLPRPVERSALTCPRPSSSEFATTWYTAFTPPASAPESTPEEGGSAELLPAPEYSPGSADEDENGENAESGENGEGTEAEPVAPLAEPGAPVTVTVSDAGAPALTGTAEAGLAPGWTVQQTTRVDAGTGRGLLGTACQTPDTEFWFAGASTAESRHDYVHITNPDAAATVVDIELHGPEGRVETDTAEGFTVPGGTTVPVRLSTLTDEPLGDLAVHVTARTGRIGAQIEAVDDQRGADWLPPATAPAGGPVVLPGIPAEATGVRLVAFAPGDEDVTLEVGLAGPGGTITPAGFETVSLRSGELTALDLGNLTQGEASSLVLTPAGGSDSGRVVAALQVVGGEENAAEMAFIPATSPVEERATVSGNTGSGTTLALVAPGDAVEVSVTISAGTEGGEPVTETYTVDGATTLTVSPEIPDGTQGSYAITVQPSGAPLYAARTLTMGDSDARVFTVQTLPDDRSAVEVPDTDQDLSIMLD</sequence>
<feature type="compositionally biased region" description="Low complexity" evidence="1">
    <location>
        <begin position="64"/>
        <end position="79"/>
    </location>
</feature>
<protein>
    <submittedName>
        <fullName evidence="3">DUF5719 family protein</fullName>
    </submittedName>
</protein>
<comment type="caution">
    <text evidence="3">The sequence shown here is derived from an EMBL/GenBank/DDBJ whole genome shotgun (WGS) entry which is preliminary data.</text>
</comment>
<evidence type="ECO:0000313" key="4">
    <source>
        <dbReference type="Proteomes" id="UP001183420"/>
    </source>
</evidence>
<feature type="signal peptide" evidence="2">
    <location>
        <begin position="1"/>
        <end position="22"/>
    </location>
</feature>
<dbReference type="Pfam" id="PF18986">
    <property type="entry name" value="DUF5719"/>
    <property type="match status" value="1"/>
</dbReference>
<keyword evidence="2" id="KW-0732">Signal</keyword>
<dbReference type="RefSeq" id="WP_311601959.1">
    <property type="nucleotide sequence ID" value="NZ_JAVREM010000046.1"/>
</dbReference>
<reference evidence="4" key="1">
    <citation type="submission" date="2023-07" db="EMBL/GenBank/DDBJ databases">
        <title>30 novel species of actinomycetes from the DSMZ collection.</title>
        <authorList>
            <person name="Nouioui I."/>
        </authorList>
    </citation>
    <scope>NUCLEOTIDE SEQUENCE [LARGE SCALE GENOMIC DNA]</scope>
    <source>
        <strain evidence="4">DSM 44918</strain>
    </source>
</reference>
<feature type="compositionally biased region" description="Polar residues" evidence="1">
    <location>
        <begin position="52"/>
        <end position="63"/>
    </location>
</feature>
<proteinExistence type="predicted"/>